<name>A0A150QRL4_SORCE</name>
<comment type="caution">
    <text evidence="3">The sequence shown here is derived from an EMBL/GenBank/DDBJ whole genome shotgun (WGS) entry which is preliminary data.</text>
</comment>
<evidence type="ECO:0000256" key="1">
    <source>
        <dbReference type="SAM" id="MobiDB-lite"/>
    </source>
</evidence>
<sequence length="143" mass="14565">MMAAMNTSSLSLALVALACLAGCRNEAPAQSAPPTSTTPTAVTSASPTDTGDGSGAASSPRCETDADCVVSCARPADCCDQLCPPCDQAFHRDELAALQQWRAQSCAAASCPVAKCMAPKEESVARCASGQCLVQRVPRAADQ</sequence>
<dbReference type="EMBL" id="JEMB01003599">
    <property type="protein sequence ID" value="KYF70248.1"/>
    <property type="molecule type" value="Genomic_DNA"/>
</dbReference>
<evidence type="ECO:0000256" key="2">
    <source>
        <dbReference type="SAM" id="SignalP"/>
    </source>
</evidence>
<feature type="signal peptide" evidence="2">
    <location>
        <begin position="1"/>
        <end position="29"/>
    </location>
</feature>
<keyword evidence="2" id="KW-0732">Signal</keyword>
<organism evidence="3 4">
    <name type="scientific">Sorangium cellulosum</name>
    <name type="common">Polyangium cellulosum</name>
    <dbReference type="NCBI Taxonomy" id="56"/>
    <lineage>
        <taxon>Bacteria</taxon>
        <taxon>Pseudomonadati</taxon>
        <taxon>Myxococcota</taxon>
        <taxon>Polyangia</taxon>
        <taxon>Polyangiales</taxon>
        <taxon>Polyangiaceae</taxon>
        <taxon>Sorangium</taxon>
    </lineage>
</organism>
<proteinExistence type="predicted"/>
<evidence type="ECO:0000313" key="4">
    <source>
        <dbReference type="Proteomes" id="UP000075635"/>
    </source>
</evidence>
<gene>
    <name evidence="3" type="ORF">BE17_36935</name>
</gene>
<accession>A0A150QRL4</accession>
<feature type="chain" id="PRO_5007567012" description="Secreted protein" evidence="2">
    <location>
        <begin position="30"/>
        <end position="143"/>
    </location>
</feature>
<feature type="region of interest" description="Disordered" evidence="1">
    <location>
        <begin position="29"/>
        <end position="62"/>
    </location>
</feature>
<evidence type="ECO:0000313" key="3">
    <source>
        <dbReference type="EMBL" id="KYF70248.1"/>
    </source>
</evidence>
<feature type="compositionally biased region" description="Low complexity" evidence="1">
    <location>
        <begin position="29"/>
        <end position="50"/>
    </location>
</feature>
<reference evidence="3 4" key="1">
    <citation type="submission" date="2014-02" db="EMBL/GenBank/DDBJ databases">
        <title>The small core and large imbalanced accessory genome model reveals a collaborative survival strategy of Sorangium cellulosum strains in nature.</title>
        <authorList>
            <person name="Han K."/>
            <person name="Peng R."/>
            <person name="Blom J."/>
            <person name="Li Y.-Z."/>
        </authorList>
    </citation>
    <scope>NUCLEOTIDE SEQUENCE [LARGE SCALE GENOMIC DNA]</scope>
    <source>
        <strain evidence="3 4">So0011-07</strain>
    </source>
</reference>
<protein>
    <recommendedName>
        <fullName evidence="5">Secreted protein</fullName>
    </recommendedName>
</protein>
<dbReference type="Proteomes" id="UP000075635">
    <property type="component" value="Unassembled WGS sequence"/>
</dbReference>
<dbReference type="AlphaFoldDB" id="A0A150QRL4"/>
<evidence type="ECO:0008006" key="5">
    <source>
        <dbReference type="Google" id="ProtNLM"/>
    </source>
</evidence>